<keyword evidence="2" id="KW-1185">Reference proteome</keyword>
<proteinExistence type="predicted"/>
<name>A0ABN8FCE1_9BACT</name>
<protein>
    <recommendedName>
        <fullName evidence="3">LVIVD repeat-containing protein</fullName>
    </recommendedName>
</protein>
<evidence type="ECO:0000313" key="1">
    <source>
        <dbReference type="EMBL" id="CAH1002005.1"/>
    </source>
</evidence>
<evidence type="ECO:0000313" key="2">
    <source>
        <dbReference type="Proteomes" id="UP000837803"/>
    </source>
</evidence>
<evidence type="ECO:0008006" key="3">
    <source>
        <dbReference type="Google" id="ProtNLM"/>
    </source>
</evidence>
<gene>
    <name evidence="1" type="ORF">LEM8419_02920</name>
</gene>
<reference evidence="1" key="1">
    <citation type="submission" date="2021-12" db="EMBL/GenBank/DDBJ databases">
        <authorList>
            <person name="Rodrigo-Torres L."/>
            <person name="Arahal R. D."/>
            <person name="Lucena T."/>
        </authorList>
    </citation>
    <scope>NUCLEOTIDE SEQUENCE</scope>
    <source>
        <strain evidence="1">CECT 8419</strain>
    </source>
</reference>
<dbReference type="SUPFAM" id="SSF63829">
    <property type="entry name" value="Calcium-dependent phosphotriesterase"/>
    <property type="match status" value="1"/>
</dbReference>
<accession>A0ABN8FCE1</accession>
<dbReference type="EMBL" id="CAKLPZ010000004">
    <property type="protein sequence ID" value="CAH1002005.1"/>
    <property type="molecule type" value="Genomic_DNA"/>
</dbReference>
<dbReference type="Proteomes" id="UP000837803">
    <property type="component" value="Unassembled WGS sequence"/>
</dbReference>
<dbReference type="Pfam" id="PF08309">
    <property type="entry name" value="LVIVD"/>
    <property type="match status" value="3"/>
</dbReference>
<dbReference type="PROSITE" id="PS51257">
    <property type="entry name" value="PROKAR_LIPOPROTEIN"/>
    <property type="match status" value="1"/>
</dbReference>
<dbReference type="RefSeq" id="WP_238751865.1">
    <property type="nucleotide sequence ID" value="NZ_CAKLPZ010000004.1"/>
</dbReference>
<dbReference type="InterPro" id="IPR013211">
    <property type="entry name" value="LVIVD"/>
</dbReference>
<organism evidence="1 2">
    <name type="scientific">Neolewinella maritima</name>
    <dbReference type="NCBI Taxonomy" id="1383882"/>
    <lineage>
        <taxon>Bacteria</taxon>
        <taxon>Pseudomonadati</taxon>
        <taxon>Bacteroidota</taxon>
        <taxon>Saprospiria</taxon>
        <taxon>Saprospirales</taxon>
        <taxon>Lewinellaceae</taxon>
        <taxon>Neolewinella</taxon>
    </lineage>
</organism>
<comment type="caution">
    <text evidence="1">The sequence shown here is derived from an EMBL/GenBank/DDBJ whole genome shotgun (WGS) entry which is preliminary data.</text>
</comment>
<sequence>MRILPYLVALPLLLLTACLKDECRDTIRYQAYDPVYITAGEWRTDDFTFAPSVEVCEPTGFYVYGDYLFIVDRNAGMHIYDNRDNDSPQAVSFLPIPGGQGLAVRNDILYVNQYTDLLAFDLSDPSAPRFLHRSEDVFEATSVFAAQLGGGQFIVEYTPSTQTYEMSCEDARFGFPTFWMEDQMFVNDMLAFNQFSSPQTGGASADVVGMGGSLARFTIANGSLFTVDDYTLRTFSLSDPARPELVTSTELGWGIETIFPYKDQLYIGSTTGMHIYDVSSPRAPEHLSTFEHVLSCDPVVVQNDIAYVTMWGGSDCGSQTDQLSIIDVSDPRQPLELESVPMEQSHGLGVSGDRLYLCAGTLGIKVFELTAEGRLGKLLSTRQDFNARDVIVRGDRQELIVFGWEQAGIRQYDYTASGELTAVSALSVCPQPL</sequence>